<dbReference type="PANTHER" id="PTHR10902">
    <property type="entry name" value="60S RIBOSOMAL PROTEIN L35A"/>
    <property type="match status" value="1"/>
</dbReference>
<evidence type="ECO:0000256" key="2">
    <source>
        <dbReference type="ARBA" id="ARBA00022980"/>
    </source>
</evidence>
<dbReference type="GO" id="GO:0005840">
    <property type="term" value="C:ribosome"/>
    <property type="evidence" value="ECO:0007669"/>
    <property type="project" value="UniProtKB-KW"/>
</dbReference>
<dbReference type="VEuPathDB" id="PiroplasmaDB:BmR1_04g05475"/>
<dbReference type="Gene3D" id="2.40.10.190">
    <property type="entry name" value="translation elongation factor selb, chain A, domain 4"/>
    <property type="match status" value="1"/>
</dbReference>
<keyword evidence="5" id="KW-1185">Reference proteome</keyword>
<dbReference type="HAMAP" id="MF_00573">
    <property type="entry name" value="Ribosomal_eL33"/>
    <property type="match status" value="1"/>
</dbReference>
<sequence>MKKKGKQPVRLYSRGVIMGYKRSKVNQYQRTNLLKVEGVKTKKDCEFYFGKRVAYIYKAKVTKMGTKFRVIWGKIRSSHGNNGTMRASFKKNLPPCSIGGRVRVFMYPSNI</sequence>
<protein>
    <submittedName>
        <fullName evidence="4">Large subunit ribosomal protein L35Ae</fullName>
    </submittedName>
</protein>
<dbReference type="GeneID" id="24425738"/>
<proteinExistence type="inferred from homology"/>
<evidence type="ECO:0000313" key="4">
    <source>
        <dbReference type="EMBL" id="CCF75293.1"/>
    </source>
</evidence>
<dbReference type="GO" id="GO:0003735">
    <property type="term" value="F:structural constituent of ribosome"/>
    <property type="evidence" value="ECO:0007669"/>
    <property type="project" value="InterPro"/>
</dbReference>
<keyword evidence="2 4" id="KW-0689">Ribosomal protein</keyword>
<name>I7J8B1_BABMR</name>
<keyword evidence="3" id="KW-0687">Ribonucleoprotein</keyword>
<gene>
    <name evidence="4" type="ORF">BmR1_04g05475</name>
</gene>
<reference evidence="4 5" key="2">
    <citation type="journal article" date="2013" name="PLoS ONE">
        <title>Whole genome mapping and re-organization of the nuclear and mitochondrial genomes of Babesia microti isolates.</title>
        <authorList>
            <person name="Cornillot E."/>
            <person name="Dassouli A."/>
            <person name="Garg A."/>
            <person name="Pachikara N."/>
            <person name="Randazzo S."/>
            <person name="Depoix D."/>
            <person name="Carcy B."/>
            <person name="Delbecq S."/>
            <person name="Frutos R."/>
            <person name="Silva J.C."/>
            <person name="Sutton R."/>
            <person name="Krause P.J."/>
            <person name="Mamoun C.B."/>
        </authorList>
    </citation>
    <scope>NUCLEOTIDE SEQUENCE [LARGE SCALE GENOMIC DNA]</scope>
    <source>
        <strain evidence="4 5">RI</strain>
    </source>
</reference>
<comment type="similarity">
    <text evidence="1">Belongs to the eukaryotic ribosomal protein eL33 family.</text>
</comment>
<organism evidence="4 5">
    <name type="scientific">Babesia microti (strain RI)</name>
    <dbReference type="NCBI Taxonomy" id="1133968"/>
    <lineage>
        <taxon>Eukaryota</taxon>
        <taxon>Sar</taxon>
        <taxon>Alveolata</taxon>
        <taxon>Apicomplexa</taxon>
        <taxon>Aconoidasida</taxon>
        <taxon>Piroplasmida</taxon>
        <taxon>Babesiidae</taxon>
        <taxon>Babesia</taxon>
    </lineage>
</organism>
<evidence type="ECO:0000313" key="5">
    <source>
        <dbReference type="Proteomes" id="UP000002899"/>
    </source>
</evidence>
<dbReference type="InterPro" id="IPR038661">
    <property type="entry name" value="Ribosomal_eL33_sf"/>
</dbReference>
<accession>I7J8B1</accession>
<dbReference type="RefSeq" id="XP_012649701.1">
    <property type="nucleotide sequence ID" value="XM_012794247.1"/>
</dbReference>
<reference evidence="4 5" key="3">
    <citation type="journal article" date="2016" name="Sci. Rep.">
        <title>Genome-wide diversity and gene expression profiling of Babesia microti isolates identify polymorphic genes that mediate host-pathogen interactions.</title>
        <authorList>
            <person name="Silva J.C."/>
            <person name="Cornillot E."/>
            <person name="McCracken C."/>
            <person name="Usmani-Brown S."/>
            <person name="Dwivedi A."/>
            <person name="Ifeonu O.O."/>
            <person name="Crabtree J."/>
            <person name="Gotia H.T."/>
            <person name="Virji A.Z."/>
            <person name="Reynes C."/>
            <person name="Colinge J."/>
            <person name="Kumar V."/>
            <person name="Lawres L."/>
            <person name="Pazzi J.E."/>
            <person name="Pablo J.V."/>
            <person name="Hung C."/>
            <person name="Brancato J."/>
            <person name="Kumari P."/>
            <person name="Orvis J."/>
            <person name="Tretina K."/>
            <person name="Chibucos M."/>
            <person name="Ott S."/>
            <person name="Sadzewicz L."/>
            <person name="Sengamalay N."/>
            <person name="Shetty A.C."/>
            <person name="Su Q."/>
            <person name="Tallon L."/>
            <person name="Fraser C.M."/>
            <person name="Frutos R."/>
            <person name="Molina D.M."/>
            <person name="Krause P.J."/>
            <person name="Ben Mamoun C."/>
        </authorList>
    </citation>
    <scope>NUCLEOTIDE SEQUENCE [LARGE SCALE GENOMIC DNA]</scope>
    <source>
        <strain evidence="4 5">RI</strain>
    </source>
</reference>
<dbReference type="KEGG" id="bmic:BmR1_04g05475"/>
<dbReference type="FunFam" id="2.40.10.190:FF:000001">
    <property type="entry name" value="60S ribosomal protein L35a"/>
    <property type="match status" value="1"/>
</dbReference>
<dbReference type="Pfam" id="PF01247">
    <property type="entry name" value="Ribosomal_L35Ae"/>
    <property type="match status" value="1"/>
</dbReference>
<evidence type="ECO:0000256" key="1">
    <source>
        <dbReference type="ARBA" id="ARBA00009269"/>
    </source>
</evidence>
<dbReference type="GO" id="GO:1990904">
    <property type="term" value="C:ribonucleoprotein complex"/>
    <property type="evidence" value="ECO:0007669"/>
    <property type="project" value="UniProtKB-KW"/>
</dbReference>
<dbReference type="Proteomes" id="UP000002899">
    <property type="component" value="Chromosome IV"/>
</dbReference>
<dbReference type="GO" id="GO:0006412">
    <property type="term" value="P:translation"/>
    <property type="evidence" value="ECO:0007669"/>
    <property type="project" value="InterPro"/>
</dbReference>
<evidence type="ECO:0000256" key="3">
    <source>
        <dbReference type="ARBA" id="ARBA00023274"/>
    </source>
</evidence>
<reference evidence="4 5" key="1">
    <citation type="journal article" date="2012" name="Nucleic Acids Res.">
        <title>Sequencing of the smallest Apicomplexan genome from the human pathogen Babesia microti.</title>
        <authorList>
            <person name="Cornillot E."/>
            <person name="Hadj-Kaddour K."/>
            <person name="Dassouli A."/>
            <person name="Noel B."/>
            <person name="Ranwez V."/>
            <person name="Vacherie B."/>
            <person name="Augagneur Y."/>
            <person name="Bres V."/>
            <person name="Duclos A."/>
            <person name="Randazzo S."/>
            <person name="Carcy B."/>
            <person name="Debierre-Grockiego F."/>
            <person name="Delbecq S."/>
            <person name="Moubri-Menage K."/>
            <person name="Shams-Eldin H."/>
            <person name="Usmani-Brown S."/>
            <person name="Bringaud F."/>
            <person name="Wincker P."/>
            <person name="Vivares C.P."/>
            <person name="Schwarz R.T."/>
            <person name="Schetters T.P."/>
            <person name="Krause P.J."/>
            <person name="Gorenflot A."/>
            <person name="Berry V."/>
            <person name="Barbe V."/>
            <person name="Ben Mamoun C."/>
        </authorList>
    </citation>
    <scope>NUCLEOTIDE SEQUENCE [LARGE SCALE GENOMIC DNA]</scope>
    <source>
        <strain evidence="4 5">RI</strain>
    </source>
</reference>
<dbReference type="EMBL" id="LN871599">
    <property type="protein sequence ID" value="CCF75293.1"/>
    <property type="molecule type" value="Genomic_DNA"/>
</dbReference>
<dbReference type="AlphaFoldDB" id="I7J8B1"/>
<dbReference type="OrthoDB" id="504467at2759"/>
<dbReference type="InterPro" id="IPR009000">
    <property type="entry name" value="Transl_B-barrel_sf"/>
</dbReference>
<dbReference type="InterPro" id="IPR001780">
    <property type="entry name" value="Ribosomal_eL33"/>
</dbReference>
<dbReference type="SUPFAM" id="SSF50447">
    <property type="entry name" value="Translation proteins"/>
    <property type="match status" value="1"/>
</dbReference>